<evidence type="ECO:0000313" key="4">
    <source>
        <dbReference type="EMBL" id="GGD37902.1"/>
    </source>
</evidence>
<dbReference type="InterPro" id="IPR006311">
    <property type="entry name" value="TAT_signal"/>
</dbReference>
<organism evidence="4 5">
    <name type="scientific">Croceicoccus pelagius</name>
    <dbReference type="NCBI Taxonomy" id="1703341"/>
    <lineage>
        <taxon>Bacteria</taxon>
        <taxon>Pseudomonadati</taxon>
        <taxon>Pseudomonadota</taxon>
        <taxon>Alphaproteobacteria</taxon>
        <taxon>Sphingomonadales</taxon>
        <taxon>Erythrobacteraceae</taxon>
        <taxon>Croceicoccus</taxon>
    </lineage>
</organism>
<comment type="similarity">
    <text evidence="1">Belongs to the metallo-beta-lactamase superfamily. Class-B beta-lactamase family.</text>
</comment>
<evidence type="ECO:0000259" key="3">
    <source>
        <dbReference type="SMART" id="SM00849"/>
    </source>
</evidence>
<dbReference type="Proteomes" id="UP000598997">
    <property type="component" value="Unassembled WGS sequence"/>
</dbReference>
<dbReference type="EMBL" id="BMIO01000003">
    <property type="protein sequence ID" value="GGD37902.1"/>
    <property type="molecule type" value="Genomic_DNA"/>
</dbReference>
<dbReference type="PROSITE" id="PS51318">
    <property type="entry name" value="TAT"/>
    <property type="match status" value="1"/>
</dbReference>
<dbReference type="InterPro" id="IPR030811">
    <property type="entry name" value="SoxH-rel_PQQ_1"/>
</dbReference>
<dbReference type="Pfam" id="PF00753">
    <property type="entry name" value="Lactamase_B"/>
    <property type="match status" value="1"/>
</dbReference>
<dbReference type="InterPro" id="IPR050855">
    <property type="entry name" value="NDM-1-like"/>
</dbReference>
<proteinExistence type="inferred from homology"/>
<dbReference type="AlphaFoldDB" id="A0A916YBK0"/>
<accession>A0A916YBK0</accession>
<reference evidence="4 5" key="1">
    <citation type="journal article" date="2014" name="Int. J. Syst. Evol. Microbiol.">
        <title>Complete genome sequence of Corynebacterium casei LMG S-19264T (=DSM 44701T), isolated from a smear-ripened cheese.</title>
        <authorList>
            <consortium name="US DOE Joint Genome Institute (JGI-PGF)"/>
            <person name="Walter F."/>
            <person name="Albersmeier A."/>
            <person name="Kalinowski J."/>
            <person name="Ruckert C."/>
        </authorList>
    </citation>
    <scope>NUCLEOTIDE SEQUENCE [LARGE SCALE GENOMIC DNA]</scope>
    <source>
        <strain evidence="4 5">CGMCC 1.15358</strain>
    </source>
</reference>
<evidence type="ECO:0000313" key="5">
    <source>
        <dbReference type="Proteomes" id="UP000598997"/>
    </source>
</evidence>
<dbReference type="InterPro" id="IPR036866">
    <property type="entry name" value="RibonucZ/Hydroxyglut_hydro"/>
</dbReference>
<feature type="domain" description="Metallo-beta-lactamase" evidence="3">
    <location>
        <begin position="65"/>
        <end position="245"/>
    </location>
</feature>
<keyword evidence="5" id="KW-1185">Reference proteome</keyword>
<comment type="caution">
    <text evidence="4">The sequence shown here is derived from an EMBL/GenBank/DDBJ whole genome shotgun (WGS) entry which is preliminary data.</text>
</comment>
<keyword evidence="2" id="KW-0732">Signal</keyword>
<dbReference type="PANTHER" id="PTHR42951">
    <property type="entry name" value="METALLO-BETA-LACTAMASE DOMAIN-CONTAINING"/>
    <property type="match status" value="1"/>
</dbReference>
<dbReference type="InterPro" id="IPR001279">
    <property type="entry name" value="Metallo-B-lactamas"/>
</dbReference>
<dbReference type="PANTHER" id="PTHR42951:SF4">
    <property type="entry name" value="ACYL-COENZYME A THIOESTERASE MBLAC2"/>
    <property type="match status" value="1"/>
</dbReference>
<dbReference type="NCBIfam" id="TIGR04558">
    <property type="entry name" value="SoxH_rel_PQQ_1"/>
    <property type="match status" value="1"/>
</dbReference>
<dbReference type="CDD" id="cd16282">
    <property type="entry name" value="metallo-hydrolase-like_MBL-fold"/>
    <property type="match status" value="1"/>
</dbReference>
<feature type="signal peptide" evidence="2">
    <location>
        <begin position="1"/>
        <end position="29"/>
    </location>
</feature>
<name>A0A916YBK0_9SPHN</name>
<gene>
    <name evidence="4" type="ORF">GCM10010989_10010</name>
</gene>
<feature type="chain" id="PRO_5037943219" description="Metallo-beta-lactamase domain-containing protein" evidence="2">
    <location>
        <begin position="30"/>
        <end position="322"/>
    </location>
</feature>
<dbReference type="RefSeq" id="WP_066762906.1">
    <property type="nucleotide sequence ID" value="NZ_BMIO01000003.1"/>
</dbReference>
<dbReference type="GO" id="GO:0017001">
    <property type="term" value="P:antibiotic catabolic process"/>
    <property type="evidence" value="ECO:0007669"/>
    <property type="project" value="UniProtKB-ARBA"/>
</dbReference>
<evidence type="ECO:0000256" key="1">
    <source>
        <dbReference type="ARBA" id="ARBA00005250"/>
    </source>
</evidence>
<dbReference type="SUPFAM" id="SSF56281">
    <property type="entry name" value="Metallo-hydrolase/oxidoreductase"/>
    <property type="match status" value="1"/>
</dbReference>
<sequence length="322" mass="33774">MRFSRRAMFAGLGLAGLGLASLAPALVYAEQFAGTYNPQATQVADGIWMVRGADEPIAFANGGAIANTVIIATDDGAVVVDPGPSLSYGKAIRALAEGVTGKAVIRVYITHLHPDHSFGAGAFDAGLVHALSATRHDLERDGEGFSDALFRVLADWMKGTTVVLPQGDVTAGETVIGGRTLRLFALGGHSSGDLAILDEATGTLIGGDLVFHDRAPATPHANIAGWLSALDRLAAVEHKQVIPGHGPLDTGNVAIPQTRDWLTWLDGMLHDAVLSGMNMTEAGAAEIPARFANIKVARYELQRSVSHFYPGLEAELLPMVGN</sequence>
<dbReference type="Gene3D" id="3.60.15.10">
    <property type="entry name" value="Ribonuclease Z/Hydroxyacylglutathione hydrolase-like"/>
    <property type="match status" value="1"/>
</dbReference>
<dbReference type="SMART" id="SM00849">
    <property type="entry name" value="Lactamase_B"/>
    <property type="match status" value="1"/>
</dbReference>
<evidence type="ECO:0000256" key="2">
    <source>
        <dbReference type="SAM" id="SignalP"/>
    </source>
</evidence>
<dbReference type="OrthoDB" id="7203514at2"/>
<protein>
    <recommendedName>
        <fullName evidence="3">Metallo-beta-lactamase domain-containing protein</fullName>
    </recommendedName>
</protein>